<accession>A0A1Y2I1H9</accession>
<dbReference type="AlphaFoldDB" id="A0A1Y2I1H9"/>
<dbReference type="InterPro" id="IPR036770">
    <property type="entry name" value="Ankyrin_rpt-contain_sf"/>
</dbReference>
<dbReference type="Gene3D" id="1.25.40.20">
    <property type="entry name" value="Ankyrin repeat-containing domain"/>
    <property type="match status" value="2"/>
</dbReference>
<dbReference type="EMBL" id="MCFL01000002">
    <property type="protein sequence ID" value="ORZ40695.1"/>
    <property type="molecule type" value="Genomic_DNA"/>
</dbReference>
<sequence length="647" mass="72592">MLSAQLAPSLPLELAERLLANAIRLLPLRPGRRGPLAFSSDLTAPAGARTNALHMLLSVLGPRALFREVTWTALDRCWWVDHDFASAIGDVKLLELLDGMSNGVGGAPQRPLQWTNKALDVASKKGFLHVLDWWYERFGAACWYTENALTGAAEAGHLDILKWWTDRKDHLSCDLNNNRILLHATLGGHKKICEWWLETHVGQAQQPDLGYFHQFPAVGVLVYALMHAIVNSDTDFNMFDWWLAHPYCSKSKLRGDHYANGHALALRRFIWDHRSEAALVIDRIPIKIGEADLLVVLHPPVEMCAAVTTDPSLTAWLDQHMPPMLLQSFVGTLYVLASAAGNVRVLEWLCGFGTPKYYLEKIAADSLTRASETGQVHVLDWWIDVCPWFGRVRSHFSESLTAGTNAVQAAAAAGHLDVLEWWKTKSRLLFSYGEPALRVAAQGGHVAILESLVRFGNRVVWSPEVVCTASQANRINVLDWWMQQQAQGKLSIGKTGTTNAIVGASLSGNIDALDWWYKTGWFLHALHCSSQIFPFESFPPAEVLDWWISLDKDQFGTKTFHHSLFTALAYSANTILFAKHIRRFGTHEPEAQLYQQAYQKAFLSGSICLLEWCLRREFPRPEQGVVQELKRCAGRHVKAWLSLNGVE</sequence>
<evidence type="ECO:0000313" key="1">
    <source>
        <dbReference type="EMBL" id="ORZ40695.1"/>
    </source>
</evidence>
<comment type="caution">
    <text evidence="1">The sequence shown here is derived from an EMBL/GenBank/DDBJ whole genome shotgun (WGS) entry which is preliminary data.</text>
</comment>
<dbReference type="SUPFAM" id="SSF48403">
    <property type="entry name" value="Ankyrin repeat"/>
    <property type="match status" value="1"/>
</dbReference>
<proteinExistence type="predicted"/>
<reference evidence="1 2" key="1">
    <citation type="submission" date="2016-07" db="EMBL/GenBank/DDBJ databases">
        <title>Pervasive Adenine N6-methylation of Active Genes in Fungi.</title>
        <authorList>
            <consortium name="DOE Joint Genome Institute"/>
            <person name="Mondo S.J."/>
            <person name="Dannebaum R.O."/>
            <person name="Kuo R.C."/>
            <person name="Labutti K."/>
            <person name="Haridas S."/>
            <person name="Kuo A."/>
            <person name="Salamov A."/>
            <person name="Ahrendt S.R."/>
            <person name="Lipzen A."/>
            <person name="Sullivan W."/>
            <person name="Andreopoulos W.B."/>
            <person name="Clum A."/>
            <person name="Lindquist E."/>
            <person name="Daum C."/>
            <person name="Ramamoorthy G.K."/>
            <person name="Gryganskyi A."/>
            <person name="Culley D."/>
            <person name="Magnuson J.K."/>
            <person name="James T.Y."/>
            <person name="O'Malley M.A."/>
            <person name="Stajich J.E."/>
            <person name="Spatafora J.W."/>
            <person name="Visel A."/>
            <person name="Grigoriev I.V."/>
        </authorList>
    </citation>
    <scope>NUCLEOTIDE SEQUENCE [LARGE SCALE GENOMIC DNA]</scope>
    <source>
        <strain evidence="1 2">PL171</strain>
    </source>
</reference>
<dbReference type="PANTHER" id="PTHR46586:SF3">
    <property type="entry name" value="ANKYRIN REPEAT-CONTAINING PROTEIN"/>
    <property type="match status" value="1"/>
</dbReference>
<evidence type="ECO:0000313" key="2">
    <source>
        <dbReference type="Proteomes" id="UP000193411"/>
    </source>
</evidence>
<keyword evidence="2" id="KW-1185">Reference proteome</keyword>
<dbReference type="InterPro" id="IPR052050">
    <property type="entry name" value="SecEffector_AnkRepeat"/>
</dbReference>
<protein>
    <recommendedName>
        <fullName evidence="3">Ankyrin repeat-containing domain protein</fullName>
    </recommendedName>
</protein>
<evidence type="ECO:0008006" key="3">
    <source>
        <dbReference type="Google" id="ProtNLM"/>
    </source>
</evidence>
<dbReference type="Proteomes" id="UP000193411">
    <property type="component" value="Unassembled WGS sequence"/>
</dbReference>
<dbReference type="PANTHER" id="PTHR46586">
    <property type="entry name" value="ANKYRIN REPEAT-CONTAINING PROTEIN"/>
    <property type="match status" value="1"/>
</dbReference>
<dbReference type="OrthoDB" id="187035at2759"/>
<organism evidence="1 2">
    <name type="scientific">Catenaria anguillulae PL171</name>
    <dbReference type="NCBI Taxonomy" id="765915"/>
    <lineage>
        <taxon>Eukaryota</taxon>
        <taxon>Fungi</taxon>
        <taxon>Fungi incertae sedis</taxon>
        <taxon>Blastocladiomycota</taxon>
        <taxon>Blastocladiomycetes</taxon>
        <taxon>Blastocladiales</taxon>
        <taxon>Catenariaceae</taxon>
        <taxon>Catenaria</taxon>
    </lineage>
</organism>
<gene>
    <name evidence="1" type="ORF">BCR44DRAFT_254238</name>
</gene>
<name>A0A1Y2I1H9_9FUNG</name>